<keyword evidence="3" id="KW-1185">Reference proteome</keyword>
<comment type="caution">
    <text evidence="2">The sequence shown here is derived from an EMBL/GenBank/DDBJ whole genome shotgun (WGS) entry which is preliminary data.</text>
</comment>
<organism evidence="2 3">
    <name type="scientific">Enterovirga aerilata</name>
    <dbReference type="NCBI Taxonomy" id="2730920"/>
    <lineage>
        <taxon>Bacteria</taxon>
        <taxon>Pseudomonadati</taxon>
        <taxon>Pseudomonadota</taxon>
        <taxon>Alphaproteobacteria</taxon>
        <taxon>Hyphomicrobiales</taxon>
        <taxon>Methylobacteriaceae</taxon>
        <taxon>Enterovirga</taxon>
    </lineage>
</organism>
<evidence type="ECO:0000313" key="3">
    <source>
        <dbReference type="Proteomes" id="UP000564885"/>
    </source>
</evidence>
<dbReference type="InterPro" id="IPR025528">
    <property type="entry name" value="BrnA_antitoxin"/>
</dbReference>
<reference evidence="2 3" key="1">
    <citation type="submission" date="2020-04" db="EMBL/GenBank/DDBJ databases">
        <title>Enterovirga sp. isolate from soil.</title>
        <authorList>
            <person name="Chea S."/>
            <person name="Kim D.-U."/>
        </authorList>
    </citation>
    <scope>NUCLEOTIDE SEQUENCE [LARGE SCALE GENOMIC DNA]</scope>
    <source>
        <strain evidence="2 3">DB1703</strain>
    </source>
</reference>
<proteinExistence type="predicted"/>
<accession>A0A849I3X9</accession>
<dbReference type="EMBL" id="JABEPP010000002">
    <property type="protein sequence ID" value="NNM72068.1"/>
    <property type="molecule type" value="Genomic_DNA"/>
</dbReference>
<evidence type="ECO:0000256" key="1">
    <source>
        <dbReference type="SAM" id="MobiDB-lite"/>
    </source>
</evidence>
<dbReference type="AlphaFoldDB" id="A0A849I3X9"/>
<evidence type="ECO:0008006" key="4">
    <source>
        <dbReference type="Google" id="ProtNLM"/>
    </source>
</evidence>
<name>A0A849I3X9_9HYPH</name>
<feature type="compositionally biased region" description="Basic and acidic residues" evidence="1">
    <location>
        <begin position="1"/>
        <end position="20"/>
    </location>
</feature>
<dbReference type="Pfam" id="PF14384">
    <property type="entry name" value="BrnA_antitoxin"/>
    <property type="match status" value="1"/>
</dbReference>
<feature type="region of interest" description="Disordered" evidence="1">
    <location>
        <begin position="1"/>
        <end position="35"/>
    </location>
</feature>
<dbReference type="Proteomes" id="UP000564885">
    <property type="component" value="Unassembled WGS sequence"/>
</dbReference>
<gene>
    <name evidence="2" type="ORF">HJG44_06625</name>
</gene>
<protein>
    <recommendedName>
        <fullName evidence="4">BrnA antitoxin family protein</fullName>
    </recommendedName>
</protein>
<sequence length="78" mass="8656">MADRTRRGGGDSREAAERAFRAATTRPAEVARPTQVAVPRAREMVSIRLDRDVLEHFQADGPGWQERINDALRKAAGL</sequence>
<dbReference type="RefSeq" id="WP_171217570.1">
    <property type="nucleotide sequence ID" value="NZ_JABEPP010000002.1"/>
</dbReference>
<evidence type="ECO:0000313" key="2">
    <source>
        <dbReference type="EMBL" id="NNM72068.1"/>
    </source>
</evidence>